<name>A0ACC2HYN3_9PEZI</name>
<dbReference type="EMBL" id="JAPESX010002413">
    <property type="protein sequence ID" value="KAJ8107903.1"/>
    <property type="molecule type" value="Genomic_DNA"/>
</dbReference>
<sequence length="282" mass="30474">MSTLPDMGSTQEAKSTPPPSSQTATGPPSSSFCQAIVFFYTCGCRKPEPVYCCQPPDSSSGSGKTNPCKSLACGAQDPGAKEFIREVDTAERLELAVLSPREGNHAAIVGGPQKDGVELPCKVEGEFTVNDVVSKSRSRNKKTKKVFSATATPFVPYVPPAEAVDDIVDGTEEDTNETQSKRTRLKQDEDVMSENIRKYVALHIELKADETESDDFDDLELPELKSEQVADSKKFEPNSLTVEPIAEQGAHGLDASITEPDSSRGDMLGTSHCLVTWSPELK</sequence>
<dbReference type="Proteomes" id="UP001153334">
    <property type="component" value="Unassembled WGS sequence"/>
</dbReference>
<evidence type="ECO:0000313" key="1">
    <source>
        <dbReference type="EMBL" id="KAJ8107903.1"/>
    </source>
</evidence>
<gene>
    <name evidence="1" type="ORF">ONZ43_g6586</name>
</gene>
<accession>A0ACC2HYN3</accession>
<protein>
    <submittedName>
        <fullName evidence="1">Uncharacterized protein</fullName>
    </submittedName>
</protein>
<evidence type="ECO:0000313" key="2">
    <source>
        <dbReference type="Proteomes" id="UP001153334"/>
    </source>
</evidence>
<proteinExistence type="predicted"/>
<organism evidence="1 2">
    <name type="scientific">Nemania bipapillata</name>
    <dbReference type="NCBI Taxonomy" id="110536"/>
    <lineage>
        <taxon>Eukaryota</taxon>
        <taxon>Fungi</taxon>
        <taxon>Dikarya</taxon>
        <taxon>Ascomycota</taxon>
        <taxon>Pezizomycotina</taxon>
        <taxon>Sordariomycetes</taxon>
        <taxon>Xylariomycetidae</taxon>
        <taxon>Xylariales</taxon>
        <taxon>Xylariaceae</taxon>
        <taxon>Nemania</taxon>
    </lineage>
</organism>
<keyword evidence="2" id="KW-1185">Reference proteome</keyword>
<reference evidence="1" key="1">
    <citation type="submission" date="2022-11" db="EMBL/GenBank/DDBJ databases">
        <title>Genome Sequence of Nemania bipapillata.</title>
        <authorList>
            <person name="Buettner E."/>
        </authorList>
    </citation>
    <scope>NUCLEOTIDE SEQUENCE</scope>
    <source>
        <strain evidence="1">CP14</strain>
    </source>
</reference>
<comment type="caution">
    <text evidence="1">The sequence shown here is derived from an EMBL/GenBank/DDBJ whole genome shotgun (WGS) entry which is preliminary data.</text>
</comment>